<evidence type="ECO:0000313" key="1">
    <source>
        <dbReference type="EMBL" id="ALJ97922.1"/>
    </source>
</evidence>
<dbReference type="KEGG" id="vg:26635269"/>
<sequence length="91" mass="10057">MSMKINGRLDKLSGQQITITADAPVSLYALSKLAAGKSPSVELEVEDGRHISPEQRKKIFALMRDISDWNGDTVDMIECLIRVARRGNSVL</sequence>
<dbReference type="Pfam" id="PF16784">
    <property type="entry name" value="HNHc_6"/>
    <property type="match status" value="1"/>
</dbReference>
<protein>
    <submittedName>
        <fullName evidence="1">Uncharacterized protein</fullName>
    </submittedName>
</protein>
<dbReference type="InterPro" id="IPR041242">
    <property type="entry name" value="HNHc_6"/>
</dbReference>
<keyword evidence="2" id="KW-1185">Reference proteome</keyword>
<dbReference type="Proteomes" id="UP000202993">
    <property type="component" value="Segment"/>
</dbReference>
<dbReference type="GeneID" id="26635269"/>
<dbReference type="RefSeq" id="YP_009208866.1">
    <property type="nucleotide sequence ID" value="NC_028911.1"/>
</dbReference>
<proteinExistence type="predicted"/>
<reference evidence="1 2" key="1">
    <citation type="journal article" date="2016" name="Appl. Environ. Microbiol.">
        <title>Genomic Diversity of Phages Infecting Probiotic Strains of Lactobacillus paracasei.</title>
        <authorList>
            <person name="Mercanti D.J."/>
            <person name="Rousseau G.M."/>
            <person name="Capra M.L."/>
            <person name="Quiberoni A."/>
            <person name="Tremblay D.M."/>
            <person name="Labrie S.J."/>
            <person name="Moineau S."/>
        </authorList>
    </citation>
    <scope>NUCLEOTIDE SEQUENCE [LARGE SCALE GENOMIC DNA]</scope>
</reference>
<accession>A0A0P0IZK9</accession>
<organism evidence="1 2">
    <name type="scientific">Lactobacillus phage iLp1308</name>
    <dbReference type="NCBI Taxonomy" id="1739611"/>
    <lineage>
        <taxon>Viruses</taxon>
        <taxon>Duplodnaviria</taxon>
        <taxon>Heunggongvirae</taxon>
        <taxon>Uroviricota</taxon>
        <taxon>Caudoviricetes</taxon>
        <taxon>Colunavirus</taxon>
        <taxon>Colunavirus iLp1308</taxon>
    </lineage>
</organism>
<evidence type="ECO:0000313" key="2">
    <source>
        <dbReference type="Proteomes" id="UP000202993"/>
    </source>
</evidence>
<gene>
    <name evidence="1" type="ORF">iLP1308_30</name>
</gene>
<dbReference type="EMBL" id="KR905070">
    <property type="protein sequence ID" value="ALJ97922.1"/>
    <property type="molecule type" value="Genomic_DNA"/>
</dbReference>
<name>A0A0P0IZK9_9CAUD</name>